<dbReference type="SUPFAM" id="SSF52833">
    <property type="entry name" value="Thioredoxin-like"/>
    <property type="match status" value="1"/>
</dbReference>
<dbReference type="Gene3D" id="3.40.30.10">
    <property type="entry name" value="Glutaredoxin"/>
    <property type="match status" value="1"/>
</dbReference>
<dbReference type="EMBL" id="CADCWM010000755">
    <property type="protein sequence ID" value="CAA9579290.1"/>
    <property type="molecule type" value="Genomic_DNA"/>
</dbReference>
<accession>A0A6J4VH77</accession>
<protein>
    <recommendedName>
        <fullName evidence="2">Alkyl hydroperoxide reductase subunit C/ Thiol specific antioxidant domain-containing protein</fullName>
    </recommendedName>
</protein>
<proteinExistence type="predicted"/>
<sequence>MATPGVGDTAPDFDLPIRARETFSLAAALERGPVVLLTYLFDFSPG</sequence>
<dbReference type="AlphaFoldDB" id="A0A6J4VH77"/>
<dbReference type="InterPro" id="IPR036249">
    <property type="entry name" value="Thioredoxin-like_sf"/>
</dbReference>
<reference evidence="1" key="1">
    <citation type="submission" date="2020-02" db="EMBL/GenBank/DDBJ databases">
        <authorList>
            <person name="Meier V. D."/>
        </authorList>
    </citation>
    <scope>NUCLEOTIDE SEQUENCE</scope>
    <source>
        <strain evidence="1">AVDCRST_MAG88</strain>
    </source>
</reference>
<organism evidence="1">
    <name type="scientific">uncultured Thermomicrobiales bacterium</name>
    <dbReference type="NCBI Taxonomy" id="1645740"/>
    <lineage>
        <taxon>Bacteria</taxon>
        <taxon>Pseudomonadati</taxon>
        <taxon>Thermomicrobiota</taxon>
        <taxon>Thermomicrobia</taxon>
        <taxon>Thermomicrobiales</taxon>
        <taxon>environmental samples</taxon>
    </lineage>
</organism>
<evidence type="ECO:0008006" key="2">
    <source>
        <dbReference type="Google" id="ProtNLM"/>
    </source>
</evidence>
<evidence type="ECO:0000313" key="1">
    <source>
        <dbReference type="EMBL" id="CAA9579290.1"/>
    </source>
</evidence>
<gene>
    <name evidence="1" type="ORF">AVDCRST_MAG88-3137</name>
</gene>
<name>A0A6J4VH77_9BACT</name>